<reference evidence="1 2" key="1">
    <citation type="submission" date="2018-06" db="EMBL/GenBank/DDBJ databases">
        <authorList>
            <consortium name="Pathogen Informatics"/>
            <person name="Doyle S."/>
        </authorList>
    </citation>
    <scope>NUCLEOTIDE SEQUENCE [LARGE SCALE GENOMIC DNA]</scope>
    <source>
        <strain evidence="1 2">NCTC13443</strain>
    </source>
</reference>
<sequence length="100" mass="10970">MIVRLASGRKLVAALVMSTHVACPVKLSGFAVDGVEGLLNTIIGVREAYNQNLEILGIVINDMDRSVNHDKALKSLENTVPDLLFENKIMHRPPARYGDD</sequence>
<evidence type="ECO:0000313" key="2">
    <source>
        <dbReference type="Proteomes" id="UP000255518"/>
    </source>
</evidence>
<dbReference type="SUPFAM" id="SSF52540">
    <property type="entry name" value="P-loop containing nucleoside triphosphate hydrolases"/>
    <property type="match status" value="1"/>
</dbReference>
<dbReference type="Proteomes" id="UP000255518">
    <property type="component" value="Unassembled WGS sequence"/>
</dbReference>
<dbReference type="InterPro" id="IPR027417">
    <property type="entry name" value="P-loop_NTPase"/>
</dbReference>
<name>A0A377UT53_KLEPN</name>
<dbReference type="AlphaFoldDB" id="A0A377UT53"/>
<accession>A0A377UT53</accession>
<dbReference type="Gene3D" id="3.40.50.300">
    <property type="entry name" value="P-loop containing nucleotide triphosphate hydrolases"/>
    <property type="match status" value="1"/>
</dbReference>
<organism evidence="1 2">
    <name type="scientific">Klebsiella pneumoniae</name>
    <dbReference type="NCBI Taxonomy" id="573"/>
    <lineage>
        <taxon>Bacteria</taxon>
        <taxon>Pseudomonadati</taxon>
        <taxon>Pseudomonadota</taxon>
        <taxon>Gammaproteobacteria</taxon>
        <taxon>Enterobacterales</taxon>
        <taxon>Enterobacteriaceae</taxon>
        <taxon>Klebsiella/Raoultella group</taxon>
        <taxon>Klebsiella</taxon>
        <taxon>Klebsiella pneumoniae complex</taxon>
    </lineage>
</organism>
<gene>
    <name evidence="1" type="ORF">NCTC13443_00139</name>
</gene>
<proteinExistence type="predicted"/>
<dbReference type="EMBL" id="UGKT01000001">
    <property type="protein sequence ID" value="STS99896.1"/>
    <property type="molecule type" value="Genomic_DNA"/>
</dbReference>
<protein>
    <submittedName>
        <fullName evidence="1">Uncharacterized protein</fullName>
    </submittedName>
</protein>
<evidence type="ECO:0000313" key="1">
    <source>
        <dbReference type="EMBL" id="STS99896.1"/>
    </source>
</evidence>